<dbReference type="PATRIC" id="fig|200452.3.peg.1628"/>
<feature type="domain" description="Aminomethyltransferase C-terminal" evidence="7">
    <location>
        <begin position="952"/>
        <end position="1038"/>
    </location>
</feature>
<dbReference type="NCBIfam" id="TIGR01372">
    <property type="entry name" value="soxA"/>
    <property type="match status" value="1"/>
</dbReference>
<dbReference type="SUPFAM" id="SSF101790">
    <property type="entry name" value="Aminomethyltransferase beta-barrel domain"/>
    <property type="match status" value="1"/>
</dbReference>
<dbReference type="PIRSF" id="PIRSF037980">
    <property type="entry name" value="SoxA"/>
    <property type="match status" value="1"/>
</dbReference>
<comment type="similarity">
    <text evidence="1">Belongs to the GcvT family.</text>
</comment>
<evidence type="ECO:0000256" key="3">
    <source>
        <dbReference type="ARBA" id="ARBA00023002"/>
    </source>
</evidence>
<dbReference type="PRINTS" id="PR00469">
    <property type="entry name" value="PNDRDTASEII"/>
</dbReference>
<protein>
    <submittedName>
        <fullName evidence="9">Sarcosine oxidase, subunit alpha</fullName>
    </submittedName>
</protein>
<dbReference type="InterPro" id="IPR013977">
    <property type="entry name" value="GcvT_C"/>
</dbReference>
<feature type="domain" description="SoxA A3" evidence="8">
    <location>
        <begin position="563"/>
        <end position="647"/>
    </location>
</feature>
<dbReference type="Gene3D" id="3.30.1360.120">
    <property type="entry name" value="Probable tRNA modification gtpase trme, domain 1"/>
    <property type="match status" value="1"/>
</dbReference>
<dbReference type="Pfam" id="PF01571">
    <property type="entry name" value="GCV_T"/>
    <property type="match status" value="1"/>
</dbReference>
<proteinExistence type="inferred from homology"/>
<dbReference type="InterPro" id="IPR041854">
    <property type="entry name" value="BFD-like_2Fe2S-bd_dom_sf"/>
</dbReference>
<dbReference type="AlphaFoldDB" id="A0A0P9MGV8"/>
<dbReference type="Gene3D" id="3.10.20.440">
    <property type="entry name" value="2Fe-2S iron-sulphur cluster binding domain, sarcosine oxidase, alpha subunit, N-terminal domain"/>
    <property type="match status" value="1"/>
</dbReference>
<evidence type="ECO:0000259" key="5">
    <source>
        <dbReference type="Pfam" id="PF01571"/>
    </source>
</evidence>
<evidence type="ECO:0000256" key="1">
    <source>
        <dbReference type="ARBA" id="ARBA00008609"/>
    </source>
</evidence>
<dbReference type="InterPro" id="IPR042204">
    <property type="entry name" value="2Fe-2S-bd_N"/>
</dbReference>
<evidence type="ECO:0000259" key="8">
    <source>
        <dbReference type="Pfam" id="PF17806"/>
    </source>
</evidence>
<dbReference type="EMBL" id="LJQB01000008">
    <property type="protein sequence ID" value="KPW87695.1"/>
    <property type="molecule type" value="Genomic_DNA"/>
</dbReference>
<dbReference type="GO" id="GO:0008115">
    <property type="term" value="F:sarcosine oxidase activity"/>
    <property type="evidence" value="ECO:0007669"/>
    <property type="project" value="InterPro"/>
</dbReference>
<dbReference type="Pfam" id="PF07992">
    <property type="entry name" value="Pyr_redox_2"/>
    <property type="match status" value="1"/>
</dbReference>
<evidence type="ECO:0000256" key="2">
    <source>
        <dbReference type="ARBA" id="ARBA00022576"/>
    </source>
</evidence>
<comment type="caution">
    <text evidence="9">The sequence shown here is derived from an EMBL/GenBank/DDBJ whole genome shotgun (WGS) entry which is preliminary data.</text>
</comment>
<dbReference type="Gene3D" id="1.10.10.1100">
    <property type="entry name" value="BFD-like [2Fe-2S]-binding domain"/>
    <property type="match status" value="1"/>
</dbReference>
<dbReference type="InterPro" id="IPR006277">
    <property type="entry name" value="Sarcosine_oxidase_asu"/>
</dbReference>
<dbReference type="InterPro" id="IPR023753">
    <property type="entry name" value="FAD/NAD-binding_dom"/>
</dbReference>
<sequence>MDTRRRLPPVFQHDAQHRDLRDSRDLSDRYQAAVHGSGRQGMSQTHRLPNGGRINRSKVLNFTFNGQTYQGFEGDSLASALLANGVDIIGRSFKYSRPRGIFAAGSEEPNAVLQIGATEATQIPNVRATQQALYSGLVATSTNGWPSVNTDVMGILGKVGGKLMPPGFYYKTFMYPQSFWMTYEKYIRKAAGLGRSPTENDPDSYDAMNQHCDVLIVGAGPAGLAAALAAGRSGARVIIADEQEEFGGSLLDSRESLDGKPAAEWVSTVVAELKSLHNVTLLPRATVNGYHDHNFLTIHERLTDHLGDRAPIGMVRQRMHRVRAKRVVLAAGTHERPLVYGNNDVPGNMLAGAVSTYVRRYGVTPGKKLVLSTNNDHAYRVALDWLDASLHVVAIADARHNPRGPLVEEARAKGIRILTGSAVIEARGSKRVTAARVAAIDVKTHSVTSPGEWLECDVVASSGGYSPIVHLASHLGGKPVWREDILGFVPGEAPQKRICVGGVNGVYSLADSLADGFEGGVRAASEAGFKVVEGVMPKALSRAEEPTLALFQVPHEKGTARAPKQFVDFQNDVTAAAIELATREGFESVEHVKRYTALGFGTDQGKLGNVNGLAIAARSLNVSIPEMGTTMFRPNYTPVTFGAIAGRHCKHIFEPVRFTALHAWHVKNGAEFEDVGQWKRPWYFPKNGEDLPAAVARECKAVRDSVGLLDASTLGKIDIQGPDAREFLNRIYTNAWTKLDVGKARYGLMCKEDGMVFDDGVTACLADNHFLMTTTTGGAARVLQWLEIYQQTEWPDLKVYFTSVTDHWATLTLSGPNSRKLLSEVTDIDLGREAFPFMTWKEGLVAGVPARVFRISFTGELSYEVNIQADYAMGVLEKIAAAGKQYNLTPYGTETMHVLRAEKGFIIVGQDTDGSMTPDDLNMGWCVGRTKPFSWIGWRGMNREDCVREQRKQLVGLKPVDPAKWLPEGAQLVFDTKQTIPMSMVGHVTSSYAHNSLGYSFAMGVVKGGLARMGERVFAPLADGSVIEAEIVSSVFFDPKGEQQNVE</sequence>
<dbReference type="PRINTS" id="PR00368">
    <property type="entry name" value="FADPNR"/>
</dbReference>
<dbReference type="SUPFAM" id="SSF103025">
    <property type="entry name" value="Folate-binding domain"/>
    <property type="match status" value="1"/>
</dbReference>
<dbReference type="GO" id="GO:0008483">
    <property type="term" value="F:transaminase activity"/>
    <property type="evidence" value="ECO:0007669"/>
    <property type="project" value="UniProtKB-KW"/>
</dbReference>
<feature type="domain" description="GCVT N-terminal" evidence="5">
    <location>
        <begin position="661"/>
        <end position="930"/>
    </location>
</feature>
<dbReference type="InterPro" id="IPR029043">
    <property type="entry name" value="GcvT/YgfZ_C"/>
</dbReference>
<dbReference type="Gene3D" id="3.50.50.60">
    <property type="entry name" value="FAD/NAD(P)-binding domain"/>
    <property type="match status" value="1"/>
</dbReference>
<evidence type="ECO:0000313" key="9">
    <source>
        <dbReference type="EMBL" id="KPW87695.1"/>
    </source>
</evidence>
<name>A0A0P9MGV8_9PSED</name>
<keyword evidence="3" id="KW-0560">Oxidoreductase</keyword>
<evidence type="ECO:0000256" key="4">
    <source>
        <dbReference type="SAM" id="MobiDB-lite"/>
    </source>
</evidence>
<keyword evidence="2" id="KW-0808">Transferase</keyword>
<gene>
    <name evidence="9" type="ORF">ALO92_04641</name>
</gene>
<dbReference type="InterPro" id="IPR027266">
    <property type="entry name" value="TrmE/GcvT-like"/>
</dbReference>
<dbReference type="InterPro" id="IPR041117">
    <property type="entry name" value="SoxA_A3"/>
</dbReference>
<dbReference type="PANTHER" id="PTHR43757:SF2">
    <property type="entry name" value="AMINOMETHYLTRANSFERASE, MITOCHONDRIAL"/>
    <property type="match status" value="1"/>
</dbReference>
<dbReference type="GO" id="GO:0046653">
    <property type="term" value="P:tetrahydrofolate metabolic process"/>
    <property type="evidence" value="ECO:0007669"/>
    <property type="project" value="InterPro"/>
</dbReference>
<reference evidence="9 10" key="1">
    <citation type="submission" date="2015-09" db="EMBL/GenBank/DDBJ databases">
        <title>Genome announcement of multiple Pseudomonas syringae strains.</title>
        <authorList>
            <person name="Thakur S."/>
            <person name="Wang P.W."/>
            <person name="Gong Y."/>
            <person name="Weir B.S."/>
            <person name="Guttman D.S."/>
        </authorList>
    </citation>
    <scope>NUCLEOTIDE SEQUENCE [LARGE SCALE GENOMIC DNA]</scope>
    <source>
        <strain evidence="9 10">ICMP19117</strain>
    </source>
</reference>
<dbReference type="SUPFAM" id="SSF51905">
    <property type="entry name" value="FAD/NAD(P)-binding domain"/>
    <property type="match status" value="1"/>
</dbReference>
<accession>A0A0P9MGV8</accession>
<feature type="domain" description="FAD/NAD(P)-binding" evidence="6">
    <location>
        <begin position="213"/>
        <end position="475"/>
    </location>
</feature>
<organism evidence="9 10">
    <name type="scientific">Pseudomonas congelans</name>
    <dbReference type="NCBI Taxonomy" id="200452"/>
    <lineage>
        <taxon>Bacteria</taxon>
        <taxon>Pseudomonadati</taxon>
        <taxon>Pseudomonadota</taxon>
        <taxon>Gammaproteobacteria</taxon>
        <taxon>Pseudomonadales</taxon>
        <taxon>Pseudomonadaceae</taxon>
        <taxon>Pseudomonas</taxon>
    </lineage>
</organism>
<dbReference type="InterPro" id="IPR036188">
    <property type="entry name" value="FAD/NAD-bd_sf"/>
</dbReference>
<feature type="region of interest" description="Disordered" evidence="4">
    <location>
        <begin position="1"/>
        <end position="25"/>
    </location>
</feature>
<dbReference type="Pfam" id="PF13510">
    <property type="entry name" value="Fer2_4"/>
    <property type="match status" value="1"/>
</dbReference>
<dbReference type="PANTHER" id="PTHR43757">
    <property type="entry name" value="AMINOMETHYLTRANSFERASE"/>
    <property type="match status" value="1"/>
</dbReference>
<evidence type="ECO:0000259" key="7">
    <source>
        <dbReference type="Pfam" id="PF08669"/>
    </source>
</evidence>
<evidence type="ECO:0000259" key="6">
    <source>
        <dbReference type="Pfam" id="PF07992"/>
    </source>
</evidence>
<dbReference type="Pfam" id="PF08669">
    <property type="entry name" value="GCV_T_C"/>
    <property type="match status" value="1"/>
</dbReference>
<dbReference type="InterPro" id="IPR006222">
    <property type="entry name" value="GCVT_N"/>
</dbReference>
<feature type="compositionally biased region" description="Basic and acidic residues" evidence="4">
    <location>
        <begin position="14"/>
        <end position="25"/>
    </location>
</feature>
<dbReference type="InterPro" id="IPR028896">
    <property type="entry name" value="GcvT/YgfZ/DmdA"/>
</dbReference>
<dbReference type="Pfam" id="PF17806">
    <property type="entry name" value="SO_alpha_A3"/>
    <property type="match status" value="1"/>
</dbReference>
<dbReference type="Proteomes" id="UP000050411">
    <property type="component" value="Unassembled WGS sequence"/>
</dbReference>
<evidence type="ECO:0000313" key="10">
    <source>
        <dbReference type="Proteomes" id="UP000050411"/>
    </source>
</evidence>
<keyword evidence="2" id="KW-0032">Aminotransferase</keyword>